<evidence type="ECO:0000256" key="5">
    <source>
        <dbReference type="ARBA" id="ARBA00007837"/>
    </source>
</evidence>
<feature type="binding site" evidence="20">
    <location>
        <position position="428"/>
    </location>
    <ligand>
        <name>Mg(2+)</name>
        <dbReference type="ChEBI" id="CHEBI:18420"/>
    </ligand>
</feature>
<dbReference type="InterPro" id="IPR006318">
    <property type="entry name" value="PTS_EI-like"/>
</dbReference>
<evidence type="ECO:0000256" key="14">
    <source>
        <dbReference type="ARBA" id="ARBA00022777"/>
    </source>
</evidence>
<evidence type="ECO:0000256" key="15">
    <source>
        <dbReference type="ARBA" id="ARBA00022842"/>
    </source>
</evidence>
<feature type="binding site" evidence="19">
    <location>
        <position position="329"/>
    </location>
    <ligand>
        <name>phosphoenolpyruvate</name>
        <dbReference type="ChEBI" id="CHEBI:58702"/>
    </ligand>
</feature>
<dbReference type="PANTHER" id="PTHR46244">
    <property type="entry name" value="PHOSPHOENOLPYRUVATE-PROTEIN PHOSPHOTRANSFERASE"/>
    <property type="match status" value="1"/>
</dbReference>
<sequence>MYQGIAASEGIGIGKAVLLVEPDLDFSGAVFAGTDAEKSRLSAAVAEFTQKTSALAETMKARVGERQAEILTGQVMMISDPFMTGQMNEAIDSGQCAEAAVDAVCGLYIGMFSAMEDELMRQRASDVEDLKNRLLAILLGRTAVDLGSVPPGSVLVARDFTPSMTAGIVRENVAAIVTEVGGFTSHSAILARTMELPAVLSVPHITTLLQEGGSVVVDGGEGTVLPDPDAAVLAEYERRRLALAEEKAALAELRGKPTLTADGVKVDLYCNIGGPGDVNAALEATAEGVGLFRTEFLFMDRAALPTEEEQFQVYRDVAARLEGREAVIRTLDVGGDKDIPYLGLEKEENPFLGFRAVRYCLERTDVFRAQLRALLRASAFGRVKIMLPLITCVDELRSARALLEELKRELDGEGVPYDRDVKLGVMIETPAAALIADLLAREADFFSIGTNDLIQYTMAVDRGNARVAYLYSPLNPAVLRSIRAVIRSGAEAGIPVGMCGEAAADPLLIPLLLSFGLDEFSVGAASVLATRRRISRWSKADADALAAQALVLSTEAEVRALLKERIMGGL</sequence>
<accession>A0A8J6JL59</accession>
<evidence type="ECO:0000259" key="23">
    <source>
        <dbReference type="Pfam" id="PF05524"/>
    </source>
</evidence>
<keyword evidence="12 17" id="KW-0598">Phosphotransferase system</keyword>
<evidence type="ECO:0000256" key="4">
    <source>
        <dbReference type="ARBA" id="ARBA00004496"/>
    </source>
</evidence>
<dbReference type="Pfam" id="PF02896">
    <property type="entry name" value="PEP-utilizers_C"/>
    <property type="match status" value="1"/>
</dbReference>
<evidence type="ECO:0000256" key="2">
    <source>
        <dbReference type="ARBA" id="ARBA00001946"/>
    </source>
</evidence>
<evidence type="ECO:0000256" key="16">
    <source>
        <dbReference type="ARBA" id="ARBA00033235"/>
    </source>
</evidence>
<evidence type="ECO:0000256" key="3">
    <source>
        <dbReference type="ARBA" id="ARBA00002728"/>
    </source>
</evidence>
<comment type="catalytic activity">
    <reaction evidence="1 17">
        <text>L-histidyl-[protein] + phosphoenolpyruvate = N(pros)-phospho-L-histidyl-[protein] + pyruvate</text>
        <dbReference type="Rhea" id="RHEA:23880"/>
        <dbReference type="Rhea" id="RHEA-COMP:9745"/>
        <dbReference type="Rhea" id="RHEA-COMP:9746"/>
        <dbReference type="ChEBI" id="CHEBI:15361"/>
        <dbReference type="ChEBI" id="CHEBI:29979"/>
        <dbReference type="ChEBI" id="CHEBI:58702"/>
        <dbReference type="ChEBI" id="CHEBI:64837"/>
        <dbReference type="EC" id="2.7.3.9"/>
    </reaction>
</comment>
<evidence type="ECO:0000256" key="1">
    <source>
        <dbReference type="ARBA" id="ARBA00000683"/>
    </source>
</evidence>
<dbReference type="InterPro" id="IPR036618">
    <property type="entry name" value="PtsI_HPr-bd_sf"/>
</dbReference>
<evidence type="ECO:0000256" key="20">
    <source>
        <dbReference type="PIRSR" id="PIRSR000732-3"/>
    </source>
</evidence>
<dbReference type="PANTHER" id="PTHR46244:SF3">
    <property type="entry name" value="PHOSPHOENOLPYRUVATE-PROTEIN PHOSPHOTRANSFERASE"/>
    <property type="match status" value="1"/>
</dbReference>
<evidence type="ECO:0000256" key="8">
    <source>
        <dbReference type="ARBA" id="ARBA00022448"/>
    </source>
</evidence>
<proteinExistence type="inferred from homology"/>
<dbReference type="InterPro" id="IPR008731">
    <property type="entry name" value="PTS_EIN"/>
</dbReference>
<dbReference type="SUPFAM" id="SSF52009">
    <property type="entry name" value="Phosphohistidine domain"/>
    <property type="match status" value="1"/>
</dbReference>
<dbReference type="GO" id="GO:0009401">
    <property type="term" value="P:phosphoenolpyruvate-dependent sugar phosphotransferase system"/>
    <property type="evidence" value="ECO:0007669"/>
    <property type="project" value="UniProtKB-KW"/>
</dbReference>
<dbReference type="PROSITE" id="PS00370">
    <property type="entry name" value="PEP_ENZYMES_PHOS_SITE"/>
    <property type="match status" value="1"/>
</dbReference>
<feature type="binding site" evidence="19">
    <location>
        <position position="293"/>
    </location>
    <ligand>
        <name>phosphoenolpyruvate</name>
        <dbReference type="ChEBI" id="CHEBI:58702"/>
    </ligand>
</feature>
<feature type="binding site" evidence="19">
    <location>
        <begin position="451"/>
        <end position="452"/>
    </location>
    <ligand>
        <name>phosphoenolpyruvate</name>
        <dbReference type="ChEBI" id="CHEBI:58702"/>
    </ligand>
</feature>
<feature type="active site" description="Tele-phosphohistidine intermediate" evidence="18">
    <location>
        <position position="186"/>
    </location>
</feature>
<gene>
    <name evidence="24" type="primary">ptsP</name>
    <name evidence="24" type="ORF">H8S62_09670</name>
</gene>
<dbReference type="GO" id="GO:0005737">
    <property type="term" value="C:cytoplasm"/>
    <property type="evidence" value="ECO:0007669"/>
    <property type="project" value="UniProtKB-SubCell"/>
</dbReference>
<dbReference type="PROSITE" id="PS00742">
    <property type="entry name" value="PEP_ENZYMES_2"/>
    <property type="match status" value="1"/>
</dbReference>
<keyword evidence="10 17" id="KW-0762">Sugar transport</keyword>
<dbReference type="InterPro" id="IPR024692">
    <property type="entry name" value="PTS_EI"/>
</dbReference>
<dbReference type="PIRSF" id="PIRSF000732">
    <property type="entry name" value="PTS_enzyme_I"/>
    <property type="match status" value="1"/>
</dbReference>
<dbReference type="PRINTS" id="PR01736">
    <property type="entry name" value="PHPHTRNFRASE"/>
</dbReference>
<dbReference type="InterPro" id="IPR008279">
    <property type="entry name" value="PEP-util_enz_mobile_dom"/>
</dbReference>
<feature type="domain" description="PEP-utilising enzyme C-terminal" evidence="22">
    <location>
        <begin position="248"/>
        <end position="536"/>
    </location>
</feature>
<comment type="caution">
    <text evidence="24">The sequence shown here is derived from an EMBL/GenBank/DDBJ whole genome shotgun (WGS) entry which is preliminary data.</text>
</comment>
<feature type="domain" description="PEP-utilising enzyme mobile" evidence="21">
    <location>
        <begin position="150"/>
        <end position="222"/>
    </location>
</feature>
<evidence type="ECO:0000256" key="19">
    <source>
        <dbReference type="PIRSR" id="PIRSR000732-2"/>
    </source>
</evidence>
<dbReference type="InterPro" id="IPR040442">
    <property type="entry name" value="Pyrv_kinase-like_dom_sf"/>
</dbReference>
<feature type="active site" description="Proton donor" evidence="18">
    <location>
        <position position="499"/>
    </location>
</feature>
<evidence type="ECO:0000259" key="22">
    <source>
        <dbReference type="Pfam" id="PF02896"/>
    </source>
</evidence>
<dbReference type="SUPFAM" id="SSF47831">
    <property type="entry name" value="Enzyme I of the PEP:sugar phosphotransferase system HPr-binding (sub)domain"/>
    <property type="match status" value="1"/>
</dbReference>
<dbReference type="EC" id="2.7.3.9" evidence="6 17"/>
<dbReference type="Gene3D" id="3.50.30.10">
    <property type="entry name" value="Phosphohistidine domain"/>
    <property type="match status" value="1"/>
</dbReference>
<dbReference type="InterPro" id="IPR023151">
    <property type="entry name" value="PEP_util_CS"/>
</dbReference>
<keyword evidence="14 17" id="KW-0418">Kinase</keyword>
<keyword evidence="8 17" id="KW-0813">Transport</keyword>
<dbReference type="AlphaFoldDB" id="A0A8J6JL59"/>
<evidence type="ECO:0000256" key="13">
    <source>
        <dbReference type="ARBA" id="ARBA00022723"/>
    </source>
</evidence>
<feature type="domain" description="Phosphotransferase system enzyme I N-terminal" evidence="23">
    <location>
        <begin position="3"/>
        <end position="123"/>
    </location>
</feature>
<comment type="function">
    <text evidence="3 17">General (non sugar-specific) component of the phosphoenolpyruvate-dependent sugar phosphotransferase system (sugar PTS). This major carbohydrate active-transport system catalyzes the phosphorylation of incoming sugar substrates concomitantly with their translocation across the cell membrane. Enzyme I transfers the phosphoryl group from phosphoenolpyruvate (PEP) to the phosphoryl carrier protein (HPr).</text>
</comment>
<keyword evidence="13 17" id="KW-0479">Metal-binding</keyword>
<keyword evidence="9 17" id="KW-0963">Cytoplasm</keyword>
<evidence type="ECO:0000256" key="18">
    <source>
        <dbReference type="PIRSR" id="PIRSR000732-1"/>
    </source>
</evidence>
<evidence type="ECO:0000313" key="25">
    <source>
        <dbReference type="Proteomes" id="UP000607645"/>
    </source>
</evidence>
<dbReference type="InterPro" id="IPR015813">
    <property type="entry name" value="Pyrv/PenolPyrv_kinase-like_dom"/>
</dbReference>
<comment type="similarity">
    <text evidence="5 17">Belongs to the PEP-utilizing enzyme family.</text>
</comment>
<dbReference type="NCBIfam" id="TIGR01417">
    <property type="entry name" value="PTS_I_fam"/>
    <property type="match status" value="1"/>
</dbReference>
<dbReference type="InterPro" id="IPR036637">
    <property type="entry name" value="Phosphohistidine_dom_sf"/>
</dbReference>
<evidence type="ECO:0000313" key="24">
    <source>
        <dbReference type="EMBL" id="MBC5737277.1"/>
    </source>
</evidence>
<organism evidence="24 25">
    <name type="scientific">Lawsonibacter faecis</name>
    <dbReference type="NCBI Taxonomy" id="2763052"/>
    <lineage>
        <taxon>Bacteria</taxon>
        <taxon>Bacillati</taxon>
        <taxon>Bacillota</taxon>
        <taxon>Clostridia</taxon>
        <taxon>Eubacteriales</taxon>
        <taxon>Oscillospiraceae</taxon>
        <taxon>Lawsonibacter</taxon>
    </lineage>
</organism>
<dbReference type="EMBL" id="JACOPQ010000006">
    <property type="protein sequence ID" value="MBC5737277.1"/>
    <property type="molecule type" value="Genomic_DNA"/>
</dbReference>
<evidence type="ECO:0000256" key="6">
    <source>
        <dbReference type="ARBA" id="ARBA00012232"/>
    </source>
</evidence>
<evidence type="ECO:0000256" key="12">
    <source>
        <dbReference type="ARBA" id="ARBA00022683"/>
    </source>
</evidence>
<comment type="subcellular location">
    <subcellularLocation>
        <location evidence="4 17">Cytoplasm</location>
    </subcellularLocation>
</comment>
<comment type="cofactor">
    <cofactor evidence="2 17 20">
        <name>Mg(2+)</name>
        <dbReference type="ChEBI" id="CHEBI:18420"/>
    </cofactor>
</comment>
<dbReference type="GO" id="GO:0016301">
    <property type="term" value="F:kinase activity"/>
    <property type="evidence" value="ECO:0007669"/>
    <property type="project" value="UniProtKB-KW"/>
</dbReference>
<dbReference type="GO" id="GO:0008965">
    <property type="term" value="F:phosphoenolpyruvate-protein phosphotransferase activity"/>
    <property type="evidence" value="ECO:0007669"/>
    <property type="project" value="UniProtKB-EC"/>
</dbReference>
<dbReference type="Gene3D" id="1.10.274.10">
    <property type="entry name" value="PtsI, HPr-binding domain"/>
    <property type="match status" value="1"/>
</dbReference>
<keyword evidence="15 17" id="KW-0460">Magnesium</keyword>
<dbReference type="Pfam" id="PF05524">
    <property type="entry name" value="PEP-utilisers_N"/>
    <property type="match status" value="1"/>
</dbReference>
<dbReference type="InterPro" id="IPR000121">
    <property type="entry name" value="PEP_util_C"/>
</dbReference>
<protein>
    <recommendedName>
        <fullName evidence="7 17">Phosphoenolpyruvate-protein phosphotransferase</fullName>
        <ecNumber evidence="6 17">2.7.3.9</ecNumber>
    </recommendedName>
    <alternativeName>
        <fullName evidence="16 17">Phosphotransferase system, enzyme I</fullName>
    </alternativeName>
</protein>
<keyword evidence="11 17" id="KW-0808">Transferase</keyword>
<dbReference type="InterPro" id="IPR050499">
    <property type="entry name" value="PEP-utilizing_PTS_enzyme"/>
</dbReference>
<dbReference type="SUPFAM" id="SSF51621">
    <property type="entry name" value="Phosphoenolpyruvate/pyruvate domain"/>
    <property type="match status" value="1"/>
</dbReference>
<dbReference type="InterPro" id="IPR018274">
    <property type="entry name" value="PEP_util_AS"/>
</dbReference>
<feature type="binding site" evidence="20">
    <location>
        <position position="452"/>
    </location>
    <ligand>
        <name>Mg(2+)</name>
        <dbReference type="ChEBI" id="CHEBI:18420"/>
    </ligand>
</feature>
<evidence type="ECO:0000256" key="9">
    <source>
        <dbReference type="ARBA" id="ARBA00022490"/>
    </source>
</evidence>
<dbReference type="RefSeq" id="WP_186919133.1">
    <property type="nucleotide sequence ID" value="NZ_JACOPQ010000006.1"/>
</dbReference>
<dbReference type="GO" id="GO:0046872">
    <property type="term" value="F:metal ion binding"/>
    <property type="evidence" value="ECO:0007669"/>
    <property type="project" value="UniProtKB-KW"/>
</dbReference>
<evidence type="ECO:0000256" key="10">
    <source>
        <dbReference type="ARBA" id="ARBA00022597"/>
    </source>
</evidence>
<dbReference type="Proteomes" id="UP000607645">
    <property type="component" value="Unassembled WGS sequence"/>
</dbReference>
<name>A0A8J6JL59_9FIRM</name>
<dbReference type="Gene3D" id="3.20.20.60">
    <property type="entry name" value="Phosphoenolpyruvate-binding domains"/>
    <property type="match status" value="1"/>
</dbReference>
<evidence type="ECO:0000259" key="21">
    <source>
        <dbReference type="Pfam" id="PF00391"/>
    </source>
</evidence>
<evidence type="ECO:0000256" key="11">
    <source>
        <dbReference type="ARBA" id="ARBA00022679"/>
    </source>
</evidence>
<evidence type="ECO:0000256" key="7">
    <source>
        <dbReference type="ARBA" id="ARBA00016544"/>
    </source>
</evidence>
<evidence type="ECO:0000256" key="17">
    <source>
        <dbReference type="PIRNR" id="PIRNR000732"/>
    </source>
</evidence>
<feature type="binding site" evidence="19">
    <location>
        <position position="462"/>
    </location>
    <ligand>
        <name>phosphoenolpyruvate</name>
        <dbReference type="ChEBI" id="CHEBI:58702"/>
    </ligand>
</feature>
<keyword evidence="25" id="KW-1185">Reference proteome</keyword>
<dbReference type="Pfam" id="PF00391">
    <property type="entry name" value="PEP-utilizers"/>
    <property type="match status" value="1"/>
</dbReference>
<reference evidence="24" key="1">
    <citation type="submission" date="2020-08" db="EMBL/GenBank/DDBJ databases">
        <title>Genome public.</title>
        <authorList>
            <person name="Liu C."/>
            <person name="Sun Q."/>
        </authorList>
    </citation>
    <scope>NUCLEOTIDE SEQUENCE</scope>
    <source>
        <strain evidence="24">NSJ-52</strain>
    </source>
</reference>